<feature type="non-terminal residue" evidence="2">
    <location>
        <position position="1"/>
    </location>
</feature>
<dbReference type="EMBL" id="BKCJ011832633">
    <property type="protein sequence ID" value="GFD56736.1"/>
    <property type="molecule type" value="Genomic_DNA"/>
</dbReference>
<feature type="non-terminal residue" evidence="2">
    <location>
        <position position="90"/>
    </location>
</feature>
<dbReference type="Pfam" id="PF07217">
    <property type="entry name" value="Het-C"/>
    <property type="match status" value="1"/>
</dbReference>
<protein>
    <submittedName>
        <fullName evidence="2">Uncharacterized protein</fullName>
    </submittedName>
</protein>
<organism evidence="2">
    <name type="scientific">Tanacetum cinerariifolium</name>
    <name type="common">Dalmatian daisy</name>
    <name type="synonym">Chrysanthemum cinerariifolium</name>
    <dbReference type="NCBI Taxonomy" id="118510"/>
    <lineage>
        <taxon>Eukaryota</taxon>
        <taxon>Viridiplantae</taxon>
        <taxon>Streptophyta</taxon>
        <taxon>Embryophyta</taxon>
        <taxon>Tracheophyta</taxon>
        <taxon>Spermatophyta</taxon>
        <taxon>Magnoliopsida</taxon>
        <taxon>eudicotyledons</taxon>
        <taxon>Gunneridae</taxon>
        <taxon>Pentapetalae</taxon>
        <taxon>asterids</taxon>
        <taxon>campanulids</taxon>
        <taxon>Asterales</taxon>
        <taxon>Asteraceae</taxon>
        <taxon>Asteroideae</taxon>
        <taxon>Anthemideae</taxon>
        <taxon>Anthemidinae</taxon>
        <taxon>Tanacetum</taxon>
    </lineage>
</organism>
<dbReference type="AlphaFoldDB" id="A0A699XFU9"/>
<accession>A0A699XFU9</accession>
<gene>
    <name evidence="2" type="ORF">Tci_928705</name>
</gene>
<sequence>GTFGGTDFLHSVMGEFTDKATQFELDELENTMQQAQNADTSILKELLDKLPPGLFGDADQKSKADQLQANAQAAHLENMHISPKEPEEFT</sequence>
<name>A0A699XFU9_TANCI</name>
<evidence type="ECO:0000313" key="2">
    <source>
        <dbReference type="EMBL" id="GFD56736.1"/>
    </source>
</evidence>
<proteinExistence type="predicted"/>
<feature type="coiled-coil region" evidence="1">
    <location>
        <begin position="18"/>
        <end position="45"/>
    </location>
</feature>
<comment type="caution">
    <text evidence="2">The sequence shown here is derived from an EMBL/GenBank/DDBJ whole genome shotgun (WGS) entry which is preliminary data.</text>
</comment>
<evidence type="ECO:0000256" key="1">
    <source>
        <dbReference type="SAM" id="Coils"/>
    </source>
</evidence>
<reference evidence="2" key="1">
    <citation type="journal article" date="2019" name="Sci. Rep.">
        <title>Draft genome of Tanacetum cinerariifolium, the natural source of mosquito coil.</title>
        <authorList>
            <person name="Yamashiro T."/>
            <person name="Shiraishi A."/>
            <person name="Satake H."/>
            <person name="Nakayama K."/>
        </authorList>
    </citation>
    <scope>NUCLEOTIDE SEQUENCE</scope>
</reference>
<keyword evidence="1" id="KW-0175">Coiled coil</keyword>
<dbReference type="InterPro" id="IPR010816">
    <property type="entry name" value="Het-C"/>
</dbReference>